<keyword evidence="1" id="KW-0812">Transmembrane</keyword>
<dbReference type="Proteomes" id="UP000664303">
    <property type="component" value="Unassembled WGS sequence"/>
</dbReference>
<proteinExistence type="predicted"/>
<name>A0A939DHH8_9GAMM</name>
<evidence type="ECO:0000313" key="2">
    <source>
        <dbReference type="EMBL" id="MBN7798425.1"/>
    </source>
</evidence>
<evidence type="ECO:0000313" key="3">
    <source>
        <dbReference type="Proteomes" id="UP000664303"/>
    </source>
</evidence>
<dbReference type="EMBL" id="JAFKCZ010000014">
    <property type="protein sequence ID" value="MBN7798425.1"/>
    <property type="molecule type" value="Genomic_DNA"/>
</dbReference>
<evidence type="ECO:0000256" key="1">
    <source>
        <dbReference type="SAM" id="Phobius"/>
    </source>
</evidence>
<comment type="caution">
    <text evidence="2">The sequence shown here is derived from an EMBL/GenBank/DDBJ whole genome shotgun (WGS) entry which is preliminary data.</text>
</comment>
<keyword evidence="1" id="KW-0472">Membrane</keyword>
<feature type="transmembrane region" description="Helical" evidence="1">
    <location>
        <begin position="30"/>
        <end position="51"/>
    </location>
</feature>
<keyword evidence="1" id="KW-1133">Transmembrane helix</keyword>
<protein>
    <submittedName>
        <fullName evidence="2">Uncharacterized protein</fullName>
    </submittedName>
</protein>
<organism evidence="2 3">
    <name type="scientific">Parahaliea mediterranea</name>
    <dbReference type="NCBI Taxonomy" id="651086"/>
    <lineage>
        <taxon>Bacteria</taxon>
        <taxon>Pseudomonadati</taxon>
        <taxon>Pseudomonadota</taxon>
        <taxon>Gammaproteobacteria</taxon>
        <taxon>Cellvibrionales</taxon>
        <taxon>Halieaceae</taxon>
        <taxon>Parahaliea</taxon>
    </lineage>
</organism>
<sequence>MSQTGRWIGLILTAAMLAFSVWMYRQTGDWVALVFAAGSFGYGLFFASAAIRGKSR</sequence>
<dbReference type="RefSeq" id="WP_206561867.1">
    <property type="nucleotide sequence ID" value="NZ_JAFKCZ010000014.1"/>
</dbReference>
<feature type="transmembrane region" description="Helical" evidence="1">
    <location>
        <begin position="7"/>
        <end position="24"/>
    </location>
</feature>
<dbReference type="AlphaFoldDB" id="A0A939DHH8"/>
<gene>
    <name evidence="2" type="ORF">JYP50_17620</name>
</gene>
<accession>A0A939DHH8</accession>
<keyword evidence="3" id="KW-1185">Reference proteome</keyword>
<reference evidence="2" key="1">
    <citation type="submission" date="2021-02" db="EMBL/GenBank/DDBJ databases">
        <title>PHA producing bacteria isolated from coastal sediment in Guangdong, Shenzhen.</title>
        <authorList>
            <person name="Zheng W."/>
            <person name="Yu S."/>
            <person name="Huang Y."/>
        </authorList>
    </citation>
    <scope>NUCLEOTIDE SEQUENCE</scope>
    <source>
        <strain evidence="2">TN14-10</strain>
    </source>
</reference>